<feature type="transmembrane region" description="Helical" evidence="1">
    <location>
        <begin position="129"/>
        <end position="148"/>
    </location>
</feature>
<evidence type="ECO:0000313" key="2">
    <source>
        <dbReference type="EMBL" id="OWA50240.1"/>
    </source>
</evidence>
<gene>
    <name evidence="2" type="ORF">BV898_14763</name>
</gene>
<proteinExistence type="predicted"/>
<dbReference type="EMBL" id="MTYJ01000186">
    <property type="protein sequence ID" value="OWA50240.1"/>
    <property type="molecule type" value="Genomic_DNA"/>
</dbReference>
<sequence length="359" mass="39581">MNEAALESAPQTILQTYILLKSLIGLRDNSSDSSTLWNNSTSASLTNASYHGLDAHTGNDQDAIPSNTTSVIMIVSIVFGLLVICLSTFTQGIADLTVDGRCIQRFVVNLKSLQGPILKRKLSTCRMRGLQLSILIGAFFGICSHVMSTATFPLAGILCNILHALLTALCWFVSFQSMRVDFELPTITLTNMTYEHTVDSVIWNRSLLTLPKRYHPYWTLSWVLNGVTCLKVLAMTTAWMMSTEVLTDFRISIGVTLIGSSVAGFMLIPWIAGNVNYHPDDAPTSVIIPVDLQNDQASEADHNEETAPFWNHWNVESSFPLSNHQSRNVQEMAVIFGCRVCTSIVALDPKSSSYSSTYV</sequence>
<feature type="transmembrane region" description="Helical" evidence="1">
    <location>
        <begin position="70"/>
        <end position="89"/>
    </location>
</feature>
<keyword evidence="1" id="KW-0812">Transmembrane</keyword>
<keyword evidence="1" id="KW-0472">Membrane</keyword>
<feature type="transmembrane region" description="Helical" evidence="1">
    <location>
        <begin position="217"/>
        <end position="239"/>
    </location>
</feature>
<organism evidence="2 3">
    <name type="scientific">Hypsibius exemplaris</name>
    <name type="common">Freshwater tardigrade</name>
    <dbReference type="NCBI Taxonomy" id="2072580"/>
    <lineage>
        <taxon>Eukaryota</taxon>
        <taxon>Metazoa</taxon>
        <taxon>Ecdysozoa</taxon>
        <taxon>Tardigrada</taxon>
        <taxon>Eutardigrada</taxon>
        <taxon>Parachela</taxon>
        <taxon>Hypsibioidea</taxon>
        <taxon>Hypsibiidae</taxon>
        <taxon>Hypsibius</taxon>
    </lineage>
</organism>
<feature type="transmembrane region" description="Helical" evidence="1">
    <location>
        <begin position="154"/>
        <end position="175"/>
    </location>
</feature>
<keyword evidence="3" id="KW-1185">Reference proteome</keyword>
<keyword evidence="1" id="KW-1133">Transmembrane helix</keyword>
<evidence type="ECO:0000313" key="3">
    <source>
        <dbReference type="Proteomes" id="UP000192578"/>
    </source>
</evidence>
<reference evidence="3" key="1">
    <citation type="submission" date="2017-01" db="EMBL/GenBank/DDBJ databases">
        <title>Comparative genomics of anhydrobiosis in the tardigrade Hypsibius dujardini.</title>
        <authorList>
            <person name="Yoshida Y."/>
            <person name="Koutsovoulos G."/>
            <person name="Laetsch D."/>
            <person name="Stevens L."/>
            <person name="Kumar S."/>
            <person name="Horikawa D."/>
            <person name="Ishino K."/>
            <person name="Komine S."/>
            <person name="Tomita M."/>
            <person name="Blaxter M."/>
            <person name="Arakawa K."/>
        </authorList>
    </citation>
    <scope>NUCLEOTIDE SEQUENCE [LARGE SCALE GENOMIC DNA]</scope>
    <source>
        <strain evidence="3">Z151</strain>
    </source>
</reference>
<evidence type="ECO:0000256" key="1">
    <source>
        <dbReference type="SAM" id="Phobius"/>
    </source>
</evidence>
<comment type="caution">
    <text evidence="2">The sequence shown here is derived from an EMBL/GenBank/DDBJ whole genome shotgun (WGS) entry which is preliminary data.</text>
</comment>
<name>A0A9X6RJU7_HYPEX</name>
<feature type="transmembrane region" description="Helical" evidence="1">
    <location>
        <begin position="251"/>
        <end position="272"/>
    </location>
</feature>
<protein>
    <submittedName>
        <fullName evidence="2">Uncharacterized protein</fullName>
    </submittedName>
</protein>
<dbReference type="Proteomes" id="UP000192578">
    <property type="component" value="Unassembled WGS sequence"/>
</dbReference>
<dbReference type="AlphaFoldDB" id="A0A9X6RJU7"/>
<accession>A0A9X6RJU7</accession>